<evidence type="ECO:0000313" key="2">
    <source>
        <dbReference type="Proteomes" id="UP001334732"/>
    </source>
</evidence>
<evidence type="ECO:0000313" key="1">
    <source>
        <dbReference type="EMBL" id="WRS37953.1"/>
    </source>
</evidence>
<keyword evidence="2" id="KW-1185">Reference proteome</keyword>
<gene>
    <name evidence="1" type="ORF">VA613_07945</name>
</gene>
<proteinExistence type="predicted"/>
<evidence type="ECO:0008006" key="3">
    <source>
        <dbReference type="Google" id="ProtNLM"/>
    </source>
</evidence>
<reference evidence="1 2" key="1">
    <citation type="submission" date="2023-12" db="EMBL/GenBank/DDBJ databases">
        <title>Thiobacillus sedimentum sp. nov., a chemolithoautotrophic sulfur-oxidizing bacterium isolated from freshwater sediment.</title>
        <authorList>
            <person name="Luo J."/>
            <person name="Dai C."/>
        </authorList>
    </citation>
    <scope>NUCLEOTIDE SEQUENCE [LARGE SCALE GENOMIC DNA]</scope>
    <source>
        <strain evidence="1 2">SCUT-2</strain>
    </source>
</reference>
<organism evidence="1 2">
    <name type="scientific">Thiobacillus sedimenti</name>
    <dbReference type="NCBI Taxonomy" id="3110231"/>
    <lineage>
        <taxon>Bacteria</taxon>
        <taxon>Pseudomonadati</taxon>
        <taxon>Pseudomonadota</taxon>
        <taxon>Betaproteobacteria</taxon>
        <taxon>Nitrosomonadales</taxon>
        <taxon>Thiobacillaceae</taxon>
        <taxon>Thiobacillus</taxon>
    </lineage>
</organism>
<dbReference type="RefSeq" id="WP_324778567.1">
    <property type="nucleotide sequence ID" value="NZ_CP141769.1"/>
</dbReference>
<protein>
    <recommendedName>
        <fullName evidence="3">Restriction endonuclease</fullName>
    </recommendedName>
</protein>
<accession>A0ABZ1CJ37</accession>
<dbReference type="Proteomes" id="UP001334732">
    <property type="component" value="Chromosome"/>
</dbReference>
<dbReference type="EMBL" id="CP141769">
    <property type="protein sequence ID" value="WRS37953.1"/>
    <property type="molecule type" value="Genomic_DNA"/>
</dbReference>
<sequence>MMKEKRSYPVPTHSIPWLQLSAHVADLIELQSFFESRGISTNNTRIDRYKKYLEQATSGNPINEAHIFKNISDTRFQSDLDWKLYVLREVHELMWILKGLKVHIPKGVDDKLRKIIGGSDFAALDTHTESRNTQFELRIASYFCQAGCEVDLSTGTDVIATTAKHAFYLECKRIASSNNFRQNLIKARNQLIERMPRRHDNKKTYGFIAADVTKVAFAHNGLTFGLTNDHARDVVQDKLIKIGDSTMDMPMFSGCRNLLYCWLQIHIPSLITHPPTTATRFSSYGIPTSNLDRRSRQALGIFEAIITTLGNRPDAREIPPEKLIRRTTVSLPAGAIFWFEEQLLEAFLEGSDNYSKTSDEVIAGLTFDGVEHEFTLMDFEMLAADMPISERQRLASSPDSTRLELIMKMYIQRYPFENA</sequence>
<name>A0ABZ1CJ37_9PROT</name>